<dbReference type="AlphaFoldDB" id="A0A0M3JUI6"/>
<dbReference type="OrthoDB" id="2333384at2759"/>
<evidence type="ECO:0000256" key="1">
    <source>
        <dbReference type="ARBA" id="ARBA00005298"/>
    </source>
</evidence>
<dbReference type="EMBL" id="UYRR01031058">
    <property type="protein sequence ID" value="VDK44793.1"/>
    <property type="molecule type" value="Genomic_DNA"/>
</dbReference>
<dbReference type="InterPro" id="IPR050357">
    <property type="entry name" value="Arrestin_domain-protein"/>
</dbReference>
<dbReference type="SUPFAM" id="SSF81296">
    <property type="entry name" value="E set domains"/>
    <property type="match status" value="2"/>
</dbReference>
<dbReference type="Pfam" id="PF02752">
    <property type="entry name" value="Arrestin_C"/>
    <property type="match status" value="1"/>
</dbReference>
<dbReference type="PANTHER" id="PTHR11188">
    <property type="entry name" value="ARRESTIN DOMAIN CONTAINING PROTEIN"/>
    <property type="match status" value="1"/>
</dbReference>
<protein>
    <submittedName>
        <fullName evidence="5">Arrestin_C domain-containing protein</fullName>
    </submittedName>
</protein>
<dbReference type="GO" id="GO:0005737">
    <property type="term" value="C:cytoplasm"/>
    <property type="evidence" value="ECO:0007669"/>
    <property type="project" value="TreeGrafter"/>
</dbReference>
<reference evidence="3 4" key="2">
    <citation type="submission" date="2018-11" db="EMBL/GenBank/DDBJ databases">
        <authorList>
            <consortium name="Pathogen Informatics"/>
        </authorList>
    </citation>
    <scope>NUCLEOTIDE SEQUENCE [LARGE SCALE GENOMIC DNA]</scope>
</reference>
<dbReference type="InterPro" id="IPR011021">
    <property type="entry name" value="Arrestin-like_N"/>
</dbReference>
<dbReference type="GO" id="GO:0015031">
    <property type="term" value="P:protein transport"/>
    <property type="evidence" value="ECO:0007669"/>
    <property type="project" value="TreeGrafter"/>
</dbReference>
<dbReference type="SMART" id="SM01017">
    <property type="entry name" value="Arrestin_C"/>
    <property type="match status" value="1"/>
</dbReference>
<evidence type="ECO:0000313" key="5">
    <source>
        <dbReference type="WBParaSite" id="ASIM_0001184701-mRNA-1"/>
    </source>
</evidence>
<keyword evidence="4" id="KW-1185">Reference proteome</keyword>
<dbReference type="InterPro" id="IPR014752">
    <property type="entry name" value="Arrestin-like_C"/>
</dbReference>
<dbReference type="InterPro" id="IPR014756">
    <property type="entry name" value="Ig_E-set"/>
</dbReference>
<dbReference type="PANTHER" id="PTHR11188:SF159">
    <property type="entry name" value="ARRESTIN C-TERMINAL-LIKE DOMAIN-CONTAINING PROTEIN"/>
    <property type="match status" value="1"/>
</dbReference>
<dbReference type="Proteomes" id="UP000267096">
    <property type="component" value="Unassembled WGS sequence"/>
</dbReference>
<dbReference type="WBParaSite" id="ASIM_0001184701-mRNA-1">
    <property type="protein sequence ID" value="ASIM_0001184701-mRNA-1"/>
    <property type="gene ID" value="ASIM_0001184701"/>
</dbReference>
<name>A0A0M3JUI6_ANISI</name>
<evidence type="ECO:0000313" key="3">
    <source>
        <dbReference type="EMBL" id="VDK44793.1"/>
    </source>
</evidence>
<proteinExistence type="inferred from homology"/>
<evidence type="ECO:0000313" key="4">
    <source>
        <dbReference type="Proteomes" id="UP000267096"/>
    </source>
</evidence>
<dbReference type="Pfam" id="PF00339">
    <property type="entry name" value="Arrestin_N"/>
    <property type="match status" value="1"/>
</dbReference>
<feature type="domain" description="Arrestin C-terminal-like" evidence="2">
    <location>
        <begin position="216"/>
        <end position="357"/>
    </location>
</feature>
<organism evidence="5">
    <name type="scientific">Anisakis simplex</name>
    <name type="common">Herring worm</name>
    <dbReference type="NCBI Taxonomy" id="6269"/>
    <lineage>
        <taxon>Eukaryota</taxon>
        <taxon>Metazoa</taxon>
        <taxon>Ecdysozoa</taxon>
        <taxon>Nematoda</taxon>
        <taxon>Chromadorea</taxon>
        <taxon>Rhabditida</taxon>
        <taxon>Spirurina</taxon>
        <taxon>Ascaridomorpha</taxon>
        <taxon>Ascaridoidea</taxon>
        <taxon>Anisakidae</taxon>
        <taxon>Anisakis</taxon>
        <taxon>Anisakis simplex complex</taxon>
    </lineage>
</organism>
<comment type="similarity">
    <text evidence="1">Belongs to the arrestin family.</text>
</comment>
<dbReference type="Gene3D" id="2.60.40.640">
    <property type="match status" value="2"/>
</dbReference>
<reference evidence="5" key="1">
    <citation type="submission" date="2017-02" db="UniProtKB">
        <authorList>
            <consortium name="WormBaseParasite"/>
        </authorList>
    </citation>
    <scope>IDENTIFICATION</scope>
</reference>
<evidence type="ECO:0000259" key="2">
    <source>
        <dbReference type="SMART" id="SM01017"/>
    </source>
</evidence>
<accession>A0A0M3JUI6</accession>
<gene>
    <name evidence="3" type="ORF">ASIM_LOCUS11313</name>
</gene>
<dbReference type="InterPro" id="IPR011022">
    <property type="entry name" value="Arrestin_C-like"/>
</dbReference>
<sequence length="361" mass="40103">MKIDHFDVLLSNQTDRPYIGGETVQGQIEISVCKKVQIARLSVKLLGQVQTSWRNKNSDVVYESNEQILNECIDLTRSNSIFFKFDSSSSNSEQSYSCTKHSIYGLSHSAAGDTIHLNQADPWTTCSCILLSGTITAVNCLQLPLDVVSSIEKENHGWVRYSCIATLEIPEDGASELIAERNFTVVSMLNLDAPYMRQPTSSREESDVMGCFCKRKIGTISAQMTVDEMGILPGETVRITLTVENDVKKKKSKKHKDISHECVLISLCQQLDFISQNRYELHLFDRKSLTIAVESHGTCKATPGSGPETKYIDFTIPRGLQPTSTKANGLITISYFFKLDMDTFDVIVPVIVGSIKTPGPI</sequence>